<dbReference type="PROSITE" id="PS00041">
    <property type="entry name" value="HTH_ARAC_FAMILY_1"/>
    <property type="match status" value="1"/>
</dbReference>
<dbReference type="PROSITE" id="PS01124">
    <property type="entry name" value="HTH_ARAC_FAMILY_2"/>
    <property type="match status" value="1"/>
</dbReference>
<evidence type="ECO:0000259" key="8">
    <source>
        <dbReference type="PROSITE" id="PS50110"/>
    </source>
</evidence>
<dbReference type="OrthoDB" id="1650670at2"/>
<dbReference type="SMART" id="SM00448">
    <property type="entry name" value="REC"/>
    <property type="match status" value="1"/>
</dbReference>
<evidence type="ECO:0000313" key="9">
    <source>
        <dbReference type="EMBL" id="KSV59127.1"/>
    </source>
</evidence>
<feature type="domain" description="HTH araC/xylS-type" evidence="7">
    <location>
        <begin position="149"/>
        <end position="248"/>
    </location>
</feature>
<dbReference type="EMBL" id="LNAM01000153">
    <property type="protein sequence ID" value="KSV59127.1"/>
    <property type="molecule type" value="Genomic_DNA"/>
</dbReference>
<comment type="function">
    <text evidence="5">May play the central regulatory role in sporulation. It may be an element of the effector pathway responsible for the activation of sporulation genes in response to nutritional stress. Spo0A may act in concert with spo0H (a sigma factor) to control the expression of some genes that are critical to the sporulation process.</text>
</comment>
<dbReference type="Proteomes" id="UP000054874">
    <property type="component" value="Unassembled WGS sequence"/>
</dbReference>
<comment type="caution">
    <text evidence="9">The sequence shown here is derived from an EMBL/GenBank/DDBJ whole genome shotgun (WGS) entry which is preliminary data.</text>
</comment>
<proteinExistence type="predicted"/>
<evidence type="ECO:0000256" key="6">
    <source>
        <dbReference type="PROSITE-ProRule" id="PRU00169"/>
    </source>
</evidence>
<keyword evidence="3" id="KW-0238">DNA-binding</keyword>
<dbReference type="InterPro" id="IPR018060">
    <property type="entry name" value="HTH_AraC"/>
</dbReference>
<dbReference type="GO" id="GO:0043565">
    <property type="term" value="F:sequence-specific DNA binding"/>
    <property type="evidence" value="ECO:0007669"/>
    <property type="project" value="InterPro"/>
</dbReference>
<evidence type="ECO:0000256" key="4">
    <source>
        <dbReference type="ARBA" id="ARBA00023163"/>
    </source>
</evidence>
<dbReference type="InterPro" id="IPR009057">
    <property type="entry name" value="Homeodomain-like_sf"/>
</dbReference>
<organism evidence="9 10">
    <name type="scientific">Acetivibrio ethanolgignens</name>
    <dbReference type="NCBI Taxonomy" id="290052"/>
    <lineage>
        <taxon>Bacteria</taxon>
        <taxon>Bacillati</taxon>
        <taxon>Bacillota</taxon>
        <taxon>Clostridia</taxon>
        <taxon>Eubacteriales</taxon>
        <taxon>Oscillospiraceae</taxon>
        <taxon>Acetivibrio</taxon>
    </lineage>
</organism>
<accession>A0A0V8QF03</accession>
<protein>
    <recommendedName>
        <fullName evidence="1">Stage 0 sporulation protein A homolog</fullName>
    </recommendedName>
</protein>
<dbReference type="PROSITE" id="PS50110">
    <property type="entry name" value="RESPONSE_REGULATORY"/>
    <property type="match status" value="1"/>
</dbReference>
<dbReference type="PANTHER" id="PTHR43280">
    <property type="entry name" value="ARAC-FAMILY TRANSCRIPTIONAL REGULATOR"/>
    <property type="match status" value="1"/>
</dbReference>
<name>A0A0V8QF03_9FIRM</name>
<dbReference type="InterPro" id="IPR018062">
    <property type="entry name" value="HTH_AraC-typ_CS"/>
</dbReference>
<keyword evidence="10" id="KW-1185">Reference proteome</keyword>
<evidence type="ECO:0000256" key="5">
    <source>
        <dbReference type="ARBA" id="ARBA00024867"/>
    </source>
</evidence>
<gene>
    <name evidence="9" type="ORF">ASU35_02030</name>
</gene>
<dbReference type="PRINTS" id="PR00032">
    <property type="entry name" value="HTHARAC"/>
</dbReference>
<sequence length="251" mass="29042">MKKVVVVEDEKFVREGIIMGTDWGSIHCAVVGEATNGEEGMELIRKRHPDIVISDIRMPRLSGLEMLERLEKEGIFQLTIFLTAFDDFAYAQKACRLQAVDYLLKPFREGQLEKAIADALHINQSKNQTPEGGIRELRLAKGDKSKYILEAIAWIEQYFAKDDISIRTAAEQLGISEGYLSRLFRKETDYTFMAYVMQCRICEAKKLLKDYKYKVYEVAEMVGYQDIAYFSTIFKKYVGVSPSEYRDRYKE</sequence>
<dbReference type="CDD" id="cd17536">
    <property type="entry name" value="REC_YesN-like"/>
    <property type="match status" value="1"/>
</dbReference>
<dbReference type="Pfam" id="PF00072">
    <property type="entry name" value="Response_reg"/>
    <property type="match status" value="1"/>
</dbReference>
<dbReference type="SMART" id="SM00342">
    <property type="entry name" value="HTH_ARAC"/>
    <property type="match status" value="1"/>
</dbReference>
<dbReference type="AlphaFoldDB" id="A0A0V8QF03"/>
<dbReference type="Pfam" id="PF12833">
    <property type="entry name" value="HTH_18"/>
    <property type="match status" value="1"/>
</dbReference>
<dbReference type="InterPro" id="IPR020449">
    <property type="entry name" value="Tscrpt_reg_AraC-type_HTH"/>
</dbReference>
<keyword evidence="2" id="KW-0805">Transcription regulation</keyword>
<dbReference type="STRING" id="290052.ASU35_02030"/>
<dbReference type="InterPro" id="IPR001789">
    <property type="entry name" value="Sig_transdc_resp-reg_receiver"/>
</dbReference>
<feature type="domain" description="Response regulatory" evidence="8">
    <location>
        <begin position="3"/>
        <end position="120"/>
    </location>
</feature>
<evidence type="ECO:0000256" key="1">
    <source>
        <dbReference type="ARBA" id="ARBA00018672"/>
    </source>
</evidence>
<reference evidence="9 10" key="1">
    <citation type="submission" date="2015-11" db="EMBL/GenBank/DDBJ databases">
        <title>Butyribacter intestini gen. nov., sp. nov., a butyric acid-producing bacterium of the family Lachnospiraceae isolated from the human faeces.</title>
        <authorList>
            <person name="Zou Y."/>
            <person name="Xue W."/>
            <person name="Luo G."/>
            <person name="Lv M."/>
        </authorList>
    </citation>
    <scope>NUCLEOTIDE SEQUENCE [LARGE SCALE GENOMIC DNA]</scope>
    <source>
        <strain evidence="9 10">ACET-33324</strain>
    </source>
</reference>
<feature type="modified residue" description="4-aspartylphosphate" evidence="6">
    <location>
        <position position="55"/>
    </location>
</feature>
<dbReference type="PANTHER" id="PTHR43280:SF2">
    <property type="entry name" value="HTH-TYPE TRANSCRIPTIONAL REGULATOR EXSA"/>
    <property type="match status" value="1"/>
</dbReference>
<evidence type="ECO:0000313" key="10">
    <source>
        <dbReference type="Proteomes" id="UP000054874"/>
    </source>
</evidence>
<dbReference type="GO" id="GO:0000160">
    <property type="term" value="P:phosphorelay signal transduction system"/>
    <property type="evidence" value="ECO:0007669"/>
    <property type="project" value="InterPro"/>
</dbReference>
<evidence type="ECO:0000256" key="3">
    <source>
        <dbReference type="ARBA" id="ARBA00023125"/>
    </source>
</evidence>
<dbReference type="Gene3D" id="3.40.50.2300">
    <property type="match status" value="1"/>
</dbReference>
<dbReference type="GO" id="GO:0003700">
    <property type="term" value="F:DNA-binding transcription factor activity"/>
    <property type="evidence" value="ECO:0007669"/>
    <property type="project" value="InterPro"/>
</dbReference>
<dbReference type="InterPro" id="IPR011006">
    <property type="entry name" value="CheY-like_superfamily"/>
</dbReference>
<evidence type="ECO:0000259" key="7">
    <source>
        <dbReference type="PROSITE" id="PS01124"/>
    </source>
</evidence>
<keyword evidence="6" id="KW-0597">Phosphoprotein</keyword>
<dbReference type="SUPFAM" id="SSF52172">
    <property type="entry name" value="CheY-like"/>
    <property type="match status" value="1"/>
</dbReference>
<dbReference type="Gene3D" id="1.10.10.60">
    <property type="entry name" value="Homeodomain-like"/>
    <property type="match status" value="2"/>
</dbReference>
<keyword evidence="4" id="KW-0804">Transcription</keyword>
<dbReference type="SUPFAM" id="SSF46689">
    <property type="entry name" value="Homeodomain-like"/>
    <property type="match status" value="2"/>
</dbReference>
<evidence type="ECO:0000256" key="2">
    <source>
        <dbReference type="ARBA" id="ARBA00023015"/>
    </source>
</evidence>